<protein>
    <submittedName>
        <fullName evidence="8">Response regulator receiver domain-containing protein</fullName>
    </submittedName>
</protein>
<reference evidence="8 9" key="1">
    <citation type="journal article" date="2015" name="Stand. Genomic Sci.">
        <title>Genomic Encyclopedia of Bacterial and Archaeal Type Strains, Phase III: the genomes of soil and plant-associated and newly described type strains.</title>
        <authorList>
            <person name="Whitman W.B."/>
            <person name="Woyke T."/>
            <person name="Klenk H.P."/>
            <person name="Zhou Y."/>
            <person name="Lilburn T.G."/>
            <person name="Beck B.J."/>
            <person name="De Vos P."/>
            <person name="Vandamme P."/>
            <person name="Eisen J.A."/>
            <person name="Garrity G."/>
            <person name="Hugenholtz P."/>
            <person name="Kyrpides N.C."/>
        </authorList>
    </citation>
    <scope>NUCLEOTIDE SEQUENCE [LARGE SCALE GENOMIC DNA]</scope>
    <source>
        <strain evidence="8 9">S2T63</strain>
    </source>
</reference>
<keyword evidence="3" id="KW-0805">Transcription regulation</keyword>
<dbReference type="Pfam" id="PF00072">
    <property type="entry name" value="Response_reg"/>
    <property type="match status" value="1"/>
</dbReference>
<dbReference type="SUPFAM" id="SSF52172">
    <property type="entry name" value="CheY-like"/>
    <property type="match status" value="1"/>
</dbReference>
<evidence type="ECO:0000256" key="1">
    <source>
        <dbReference type="ARBA" id="ARBA00022553"/>
    </source>
</evidence>
<keyword evidence="4" id="KW-0238">DNA-binding</keyword>
<dbReference type="Gene3D" id="3.40.50.2300">
    <property type="match status" value="1"/>
</dbReference>
<dbReference type="Proteomes" id="UP000273158">
    <property type="component" value="Unassembled WGS sequence"/>
</dbReference>
<feature type="modified residue" description="4-aspartylphosphate" evidence="6">
    <location>
        <position position="52"/>
    </location>
</feature>
<evidence type="ECO:0000313" key="8">
    <source>
        <dbReference type="EMBL" id="RLK47993.1"/>
    </source>
</evidence>
<keyword evidence="9" id="KW-1185">Reference proteome</keyword>
<gene>
    <name evidence="8" type="ORF">C7474_2595</name>
</gene>
<name>A0A498BYE4_9MICO</name>
<dbReference type="CDD" id="cd17574">
    <property type="entry name" value="REC_OmpR"/>
    <property type="match status" value="1"/>
</dbReference>
<evidence type="ECO:0000259" key="7">
    <source>
        <dbReference type="PROSITE" id="PS50110"/>
    </source>
</evidence>
<keyword evidence="2" id="KW-0902">Two-component regulatory system</keyword>
<dbReference type="InterPro" id="IPR001789">
    <property type="entry name" value="Sig_transdc_resp-reg_receiver"/>
</dbReference>
<evidence type="ECO:0000256" key="2">
    <source>
        <dbReference type="ARBA" id="ARBA00023012"/>
    </source>
</evidence>
<dbReference type="SMART" id="SM00448">
    <property type="entry name" value="REC"/>
    <property type="match status" value="1"/>
</dbReference>
<dbReference type="FunFam" id="3.40.50.2300:FF:000001">
    <property type="entry name" value="DNA-binding response regulator PhoB"/>
    <property type="match status" value="1"/>
</dbReference>
<keyword evidence="1 6" id="KW-0597">Phosphoprotein</keyword>
<proteinExistence type="predicted"/>
<comment type="caution">
    <text evidence="8">The sequence shown here is derived from an EMBL/GenBank/DDBJ whole genome shotgun (WGS) entry which is preliminary data.</text>
</comment>
<dbReference type="InterPro" id="IPR011006">
    <property type="entry name" value="CheY-like_superfamily"/>
</dbReference>
<sequence>MADILVVDDDVDVARLLEHVLSASGHHVDVASDGGAGLVAARASHHHLVILDWMMPVKSGLDVCTELRADEGFSTTKIVMLTARATEADVERAYAAGADEYLTKPFSPRALRARIEELVA</sequence>
<accession>A0A498BYE4</accession>
<dbReference type="GO" id="GO:0003677">
    <property type="term" value="F:DNA binding"/>
    <property type="evidence" value="ECO:0007669"/>
    <property type="project" value="UniProtKB-KW"/>
</dbReference>
<dbReference type="OrthoDB" id="3197131at2"/>
<evidence type="ECO:0000256" key="3">
    <source>
        <dbReference type="ARBA" id="ARBA00023015"/>
    </source>
</evidence>
<dbReference type="PROSITE" id="PS50110">
    <property type="entry name" value="RESPONSE_REGULATORY"/>
    <property type="match status" value="1"/>
</dbReference>
<evidence type="ECO:0000256" key="5">
    <source>
        <dbReference type="ARBA" id="ARBA00023163"/>
    </source>
</evidence>
<dbReference type="InterPro" id="IPR050595">
    <property type="entry name" value="Bact_response_regulator"/>
</dbReference>
<dbReference type="EMBL" id="RCDB01000003">
    <property type="protein sequence ID" value="RLK47993.1"/>
    <property type="molecule type" value="Genomic_DNA"/>
</dbReference>
<evidence type="ECO:0000256" key="4">
    <source>
        <dbReference type="ARBA" id="ARBA00023125"/>
    </source>
</evidence>
<dbReference type="GO" id="GO:0000160">
    <property type="term" value="P:phosphorelay signal transduction system"/>
    <property type="evidence" value="ECO:0007669"/>
    <property type="project" value="UniProtKB-KW"/>
</dbReference>
<dbReference type="PANTHER" id="PTHR44591">
    <property type="entry name" value="STRESS RESPONSE REGULATOR PROTEIN 1"/>
    <property type="match status" value="1"/>
</dbReference>
<organism evidence="8 9">
    <name type="scientific">Microbacterium telephonicum</name>
    <dbReference type="NCBI Taxonomy" id="1714841"/>
    <lineage>
        <taxon>Bacteria</taxon>
        <taxon>Bacillati</taxon>
        <taxon>Actinomycetota</taxon>
        <taxon>Actinomycetes</taxon>
        <taxon>Micrococcales</taxon>
        <taxon>Microbacteriaceae</taxon>
        <taxon>Microbacterium</taxon>
    </lineage>
</organism>
<evidence type="ECO:0000313" key="9">
    <source>
        <dbReference type="Proteomes" id="UP000273158"/>
    </source>
</evidence>
<feature type="domain" description="Response regulatory" evidence="7">
    <location>
        <begin position="3"/>
        <end position="119"/>
    </location>
</feature>
<keyword evidence="5" id="KW-0804">Transcription</keyword>
<dbReference type="RefSeq" id="WP_121060769.1">
    <property type="nucleotide sequence ID" value="NZ_RCDB01000003.1"/>
</dbReference>
<dbReference type="PANTHER" id="PTHR44591:SF3">
    <property type="entry name" value="RESPONSE REGULATORY DOMAIN-CONTAINING PROTEIN"/>
    <property type="match status" value="1"/>
</dbReference>
<dbReference type="AlphaFoldDB" id="A0A498BYE4"/>
<evidence type="ECO:0000256" key="6">
    <source>
        <dbReference type="PROSITE-ProRule" id="PRU00169"/>
    </source>
</evidence>